<evidence type="ECO:0000313" key="3">
    <source>
        <dbReference type="EMBL" id="RMX70167.1"/>
    </source>
</evidence>
<reference evidence="5 6" key="1">
    <citation type="submission" date="2018-06" db="EMBL/GenBank/DDBJ databases">
        <title>Comparative genomics of downy mildews reveals potential adaptations to biotrophy.</title>
        <authorList>
            <person name="Fletcher K."/>
            <person name="Klosterman S.J."/>
            <person name="Derevnina L."/>
            <person name="Martin F."/>
            <person name="Koike S."/>
            <person name="Reyes Chin-Wo S."/>
            <person name="Mou B."/>
            <person name="Michelmore R."/>
        </authorList>
    </citation>
    <scope>NUCLEOTIDE SEQUENCE [LARGE SCALE GENOMIC DNA]</scope>
    <source>
        <strain evidence="4 6">R13</strain>
        <strain evidence="3 5">R14</strain>
    </source>
</reference>
<dbReference type="Proteomes" id="UP000282087">
    <property type="component" value="Unassembled WGS sequence"/>
</dbReference>
<dbReference type="EMBL" id="QLLG01000005">
    <property type="protein sequence ID" value="RMX70167.1"/>
    <property type="molecule type" value="Genomic_DNA"/>
</dbReference>
<dbReference type="SMART" id="SM00320">
    <property type="entry name" value="WD40"/>
    <property type="match status" value="2"/>
</dbReference>
<dbReference type="SUPFAM" id="SSF50978">
    <property type="entry name" value="WD40 repeat-like"/>
    <property type="match status" value="1"/>
</dbReference>
<evidence type="ECO:0000313" key="6">
    <source>
        <dbReference type="Proteomes" id="UP000286097"/>
    </source>
</evidence>
<dbReference type="Pfam" id="PF00400">
    <property type="entry name" value="WD40"/>
    <property type="match status" value="2"/>
</dbReference>
<dbReference type="Gene3D" id="2.130.10.10">
    <property type="entry name" value="YVTN repeat-like/Quinoprotein amine dehydrogenase"/>
    <property type="match status" value="1"/>
</dbReference>
<evidence type="ECO:0000256" key="1">
    <source>
        <dbReference type="PROSITE-ProRule" id="PRU00221"/>
    </source>
</evidence>
<accession>A0A3M6VUU5</accession>
<evidence type="ECO:0000313" key="4">
    <source>
        <dbReference type="EMBL" id="RQM12274.1"/>
    </source>
</evidence>
<dbReference type="InterPro" id="IPR036322">
    <property type="entry name" value="WD40_repeat_dom_sf"/>
</dbReference>
<dbReference type="Proteomes" id="UP000286097">
    <property type="component" value="Unassembled WGS sequence"/>
</dbReference>
<keyword evidence="5" id="KW-1185">Reference proteome</keyword>
<evidence type="ECO:0000313" key="5">
    <source>
        <dbReference type="Proteomes" id="UP000282087"/>
    </source>
</evidence>
<organism evidence="3 5">
    <name type="scientific">Peronospora effusa</name>
    <dbReference type="NCBI Taxonomy" id="542832"/>
    <lineage>
        <taxon>Eukaryota</taxon>
        <taxon>Sar</taxon>
        <taxon>Stramenopiles</taxon>
        <taxon>Oomycota</taxon>
        <taxon>Peronosporomycetes</taxon>
        <taxon>Peronosporales</taxon>
        <taxon>Peronosporaceae</taxon>
        <taxon>Peronospora</taxon>
    </lineage>
</organism>
<feature type="domain" description="DUF7920" evidence="2">
    <location>
        <begin position="198"/>
        <end position="401"/>
    </location>
</feature>
<dbReference type="PROSITE" id="PS50082">
    <property type="entry name" value="WD_REPEATS_2"/>
    <property type="match status" value="2"/>
</dbReference>
<comment type="caution">
    <text evidence="3">The sequence shown here is derived from an EMBL/GenBank/DDBJ whole genome shotgun (WGS) entry which is preliminary data.</text>
</comment>
<feature type="repeat" description="WD" evidence="1">
    <location>
        <begin position="613"/>
        <end position="654"/>
    </location>
</feature>
<dbReference type="AlphaFoldDB" id="A0A3M6VUU5"/>
<dbReference type="PANTHER" id="PTHR38566">
    <property type="entry name" value="RNA_LIG_T4_1 DOMAIN-CONTAINING PROTEIN"/>
    <property type="match status" value="1"/>
</dbReference>
<gene>
    <name evidence="4" type="ORF">DD237_005713</name>
    <name evidence="3" type="ORF">DD238_000996</name>
</gene>
<dbReference type="InterPro" id="IPR015943">
    <property type="entry name" value="WD40/YVTN_repeat-like_dom_sf"/>
</dbReference>
<dbReference type="InterPro" id="IPR057680">
    <property type="entry name" value="DUF7920"/>
</dbReference>
<name>A0A3M6VUU5_9STRA</name>
<dbReference type="PROSITE" id="PS50294">
    <property type="entry name" value="WD_REPEATS_REGION"/>
    <property type="match status" value="2"/>
</dbReference>
<dbReference type="EMBL" id="QKXF01000343">
    <property type="protein sequence ID" value="RQM12274.1"/>
    <property type="molecule type" value="Genomic_DNA"/>
</dbReference>
<keyword evidence="1" id="KW-0853">WD repeat</keyword>
<protein>
    <recommendedName>
        <fullName evidence="2">DUF7920 domain-containing protein</fullName>
    </recommendedName>
</protein>
<dbReference type="Pfam" id="PF25536">
    <property type="entry name" value="DUF7920"/>
    <property type="match status" value="1"/>
</dbReference>
<dbReference type="VEuPathDB" id="FungiDB:DD237_005713"/>
<dbReference type="InterPro" id="IPR001680">
    <property type="entry name" value="WD40_rpt"/>
</dbReference>
<sequence length="654" mass="73801">MTVESALLSAFAPPSARLSDKVRNFLDELEPLQDANRLMHMRTGRRQLETFLKKQHEGSATFEQEIERDSLQWKEHVDKARQDKDIRVQDRQVLPGLLPGLKLMHDIKVGRPGKPDDAVYLKSAYARQWLPRGNCIAEWQAEDTTYFFPLVRGYRKFTGQEDDGELKQQTKSGEIELSKFFINPQTQSKWVISTSKENGEAGHLAVLKRSDGEFVYVLGSKNTHVLARTINDIERATENQKKTDVSDTFFAPTIVAAAILRMVIGLSSHNRNVLCEFLWQTRATASFEVLCPSHQHVQLLDYLSEDTPVFYGLSLMTFDCLEGTEICVSPVLLYEFMRKLGIRTVTYKVVEFNADAFEATLELSKGAYQHEGDVYLFLDEAGTVIGMQKHKSVWYVCLRAIREKAKTFCRALNSRKPLKGRSKPMSPKEALDTAKESMQKRFQAIARFVRISDETSNAFKALGQQFIEYLFENELFRGVATGKEEEQKCKQAAKDVAYRFPVVWKRFLQEAGVNDAISIKHLDLPSTIGYPTCAKSTKCGISGGVEPLSFKGHSQNVKFVTFVVTDNELLASGSSDATIKLWLIELLDAQQESCKKAVYKTAGTVCRQWTQTMLGHSSKIWYLAASASGESLNSGSDDGTTKSWTFELNDILND</sequence>
<evidence type="ECO:0000259" key="2">
    <source>
        <dbReference type="Pfam" id="PF25536"/>
    </source>
</evidence>
<feature type="repeat" description="WD" evidence="1">
    <location>
        <begin position="550"/>
        <end position="582"/>
    </location>
</feature>
<dbReference type="PANTHER" id="PTHR38566:SF1">
    <property type="entry name" value="CHROMOSOME UNDETERMINED SCAFFOLD_18, WHOLE GENOME SHOTGUN SEQUENCE"/>
    <property type="match status" value="1"/>
</dbReference>
<proteinExistence type="predicted"/>